<dbReference type="PANTHER" id="PTHR30385:SF7">
    <property type="entry name" value="RNA POLYMERASE SIGMA FACTOR FLIA"/>
    <property type="match status" value="1"/>
</dbReference>
<name>A0A410PSZ8_9FIRM</name>
<dbReference type="GO" id="GO:0016987">
    <property type="term" value="F:sigma factor activity"/>
    <property type="evidence" value="ECO:0007669"/>
    <property type="project" value="UniProtKB-KW"/>
</dbReference>
<evidence type="ECO:0000313" key="7">
    <source>
        <dbReference type="Proteomes" id="UP000287601"/>
    </source>
</evidence>
<dbReference type="InterPro" id="IPR007627">
    <property type="entry name" value="RNA_pol_sigma70_r2"/>
</dbReference>
<dbReference type="AlphaFoldDB" id="A0A410PSZ8"/>
<keyword evidence="1" id="KW-0805">Transcription regulation</keyword>
<dbReference type="GO" id="GO:0003899">
    <property type="term" value="F:DNA-directed RNA polymerase activity"/>
    <property type="evidence" value="ECO:0007669"/>
    <property type="project" value="InterPro"/>
</dbReference>
<dbReference type="InterPro" id="IPR000943">
    <property type="entry name" value="RNA_pol_sigma70"/>
</dbReference>
<dbReference type="InterPro" id="IPR012845">
    <property type="entry name" value="RNA_pol_sigma_FliA_WhiG"/>
</dbReference>
<evidence type="ECO:0000313" key="6">
    <source>
        <dbReference type="EMBL" id="QAT42030.1"/>
    </source>
</evidence>
<keyword evidence="7" id="KW-1185">Reference proteome</keyword>
<dbReference type="Gene3D" id="1.20.140.160">
    <property type="match status" value="1"/>
</dbReference>
<keyword evidence="4" id="KW-0804">Transcription</keyword>
<dbReference type="NCBIfam" id="NF005413">
    <property type="entry name" value="PRK06986.1"/>
    <property type="match status" value="1"/>
</dbReference>
<dbReference type="InterPro" id="IPR014284">
    <property type="entry name" value="RNA_pol_sigma-70_dom"/>
</dbReference>
<dbReference type="CDD" id="cd06171">
    <property type="entry name" value="Sigma70_r4"/>
    <property type="match status" value="1"/>
</dbReference>
<dbReference type="InterPro" id="IPR007624">
    <property type="entry name" value="RNA_pol_sigma70_r3"/>
</dbReference>
<proteinExistence type="predicted"/>
<dbReference type="Pfam" id="PF04545">
    <property type="entry name" value="Sigma70_r4"/>
    <property type="match status" value="1"/>
</dbReference>
<dbReference type="InterPro" id="IPR013324">
    <property type="entry name" value="RNA_pol_sigma_r3/r4-like"/>
</dbReference>
<dbReference type="KEGG" id="amij:EQM06_01635"/>
<keyword evidence="2" id="KW-0731">Sigma factor</keyword>
<dbReference type="PIRSF" id="PIRSF000770">
    <property type="entry name" value="RNA_pol_sigma-SigE/K"/>
    <property type="match status" value="1"/>
</dbReference>
<dbReference type="Pfam" id="PF04542">
    <property type="entry name" value="Sigma70_r2"/>
    <property type="match status" value="1"/>
</dbReference>
<dbReference type="GO" id="GO:0003677">
    <property type="term" value="F:DNA binding"/>
    <property type="evidence" value="ECO:0007669"/>
    <property type="project" value="UniProtKB-KW"/>
</dbReference>
<feature type="domain" description="RNA polymerase sigma-70" evidence="5">
    <location>
        <begin position="224"/>
        <end position="250"/>
    </location>
</feature>
<dbReference type="PROSITE" id="PS00716">
    <property type="entry name" value="SIGMA70_2"/>
    <property type="match status" value="1"/>
</dbReference>
<accession>A0A410PSZ8</accession>
<evidence type="ECO:0000256" key="2">
    <source>
        <dbReference type="ARBA" id="ARBA00023082"/>
    </source>
</evidence>
<protein>
    <submittedName>
        <fullName evidence="6">FliA/WhiG family RNA polymerase sigma factor</fullName>
    </submittedName>
</protein>
<gene>
    <name evidence="6" type="ORF">EQM06_01635</name>
</gene>
<dbReference type="NCBIfam" id="TIGR02479">
    <property type="entry name" value="FliA_WhiG"/>
    <property type="match status" value="1"/>
</dbReference>
<dbReference type="InterPro" id="IPR013325">
    <property type="entry name" value="RNA_pol_sigma_r2"/>
</dbReference>
<keyword evidence="3" id="KW-0238">DNA-binding</keyword>
<dbReference type="Gene3D" id="1.10.1740.10">
    <property type="match status" value="1"/>
</dbReference>
<organism evidence="6 7">
    <name type="scientific">Aminipila luticellarii</name>
    <dbReference type="NCBI Taxonomy" id="2507160"/>
    <lineage>
        <taxon>Bacteria</taxon>
        <taxon>Bacillati</taxon>
        <taxon>Bacillota</taxon>
        <taxon>Clostridia</taxon>
        <taxon>Peptostreptococcales</taxon>
        <taxon>Anaerovoracaceae</taxon>
        <taxon>Aminipila</taxon>
    </lineage>
</organism>
<dbReference type="EMBL" id="CP035281">
    <property type="protein sequence ID" value="QAT42030.1"/>
    <property type="molecule type" value="Genomic_DNA"/>
</dbReference>
<dbReference type="SUPFAM" id="SSF88659">
    <property type="entry name" value="Sigma3 and sigma4 domains of RNA polymerase sigma factors"/>
    <property type="match status" value="2"/>
</dbReference>
<evidence type="ECO:0000259" key="5">
    <source>
        <dbReference type="PROSITE" id="PS00716"/>
    </source>
</evidence>
<dbReference type="OrthoDB" id="9799825at2"/>
<dbReference type="Pfam" id="PF04539">
    <property type="entry name" value="Sigma70_r3"/>
    <property type="match status" value="1"/>
</dbReference>
<dbReference type="SUPFAM" id="SSF88946">
    <property type="entry name" value="Sigma2 domain of RNA polymerase sigma factors"/>
    <property type="match status" value="1"/>
</dbReference>
<dbReference type="GO" id="GO:0006352">
    <property type="term" value="P:DNA-templated transcription initiation"/>
    <property type="evidence" value="ECO:0007669"/>
    <property type="project" value="InterPro"/>
</dbReference>
<dbReference type="InterPro" id="IPR007630">
    <property type="entry name" value="RNA_pol_sigma70_r4"/>
</dbReference>
<sequence>MMDDNLLKSKSPEELFELYRETGDSHIKQEIVMHYSGIVKTIAIQLRGVYVSFTDMDDIINEGIITLMQAVDKFDPEKNVKFESYASLRIRGAIVDLARKQDWVPRNVRKLGKAIDRTFSELYFELGRYPTDQEVAKALEISEEKYYKALSETNLFNILSLDAIVDGFQEEGQNEKYLKDHNSDTMPSQRLEQKELQLILKNSVENLRENEQMVVSLYYKEELNMKEIAKVMGISEPRVSQLHSAALKKLRAHLESYYTA</sequence>
<evidence type="ECO:0000256" key="4">
    <source>
        <dbReference type="ARBA" id="ARBA00023163"/>
    </source>
</evidence>
<reference evidence="6 7" key="1">
    <citation type="submission" date="2019-01" db="EMBL/GenBank/DDBJ databases">
        <title>Draft genomes of a novel of Aminipila strains.</title>
        <authorList>
            <person name="Ma S."/>
        </authorList>
    </citation>
    <scope>NUCLEOTIDE SEQUENCE [LARGE SCALE GENOMIC DNA]</scope>
    <source>
        <strain evidence="7">JN-39</strain>
    </source>
</reference>
<evidence type="ECO:0000256" key="1">
    <source>
        <dbReference type="ARBA" id="ARBA00023015"/>
    </source>
</evidence>
<dbReference type="PANTHER" id="PTHR30385">
    <property type="entry name" value="SIGMA FACTOR F FLAGELLAR"/>
    <property type="match status" value="1"/>
</dbReference>
<dbReference type="PRINTS" id="PR00046">
    <property type="entry name" value="SIGMA70FCT"/>
</dbReference>
<dbReference type="RefSeq" id="WP_128744684.1">
    <property type="nucleotide sequence ID" value="NZ_CP035281.1"/>
</dbReference>
<evidence type="ECO:0000256" key="3">
    <source>
        <dbReference type="ARBA" id="ARBA00023125"/>
    </source>
</evidence>
<dbReference type="NCBIfam" id="TIGR02937">
    <property type="entry name" value="sigma70-ECF"/>
    <property type="match status" value="1"/>
</dbReference>
<dbReference type="Proteomes" id="UP000287601">
    <property type="component" value="Chromosome"/>
</dbReference>